<dbReference type="InterPro" id="IPR014743">
    <property type="entry name" value="Cl-channel_core"/>
</dbReference>
<dbReference type="SUPFAM" id="SSF81340">
    <property type="entry name" value="Clc chloride channel"/>
    <property type="match status" value="1"/>
</dbReference>
<evidence type="ECO:0000256" key="5">
    <source>
        <dbReference type="SAM" id="Phobius"/>
    </source>
</evidence>
<evidence type="ECO:0000313" key="6">
    <source>
        <dbReference type="EMBL" id="SFJ37810.1"/>
    </source>
</evidence>
<feature type="transmembrane region" description="Helical" evidence="5">
    <location>
        <begin position="7"/>
        <end position="32"/>
    </location>
</feature>
<feature type="transmembrane region" description="Helical" evidence="5">
    <location>
        <begin position="219"/>
        <end position="240"/>
    </location>
</feature>
<dbReference type="GO" id="GO:0015108">
    <property type="term" value="F:chloride transmembrane transporter activity"/>
    <property type="evidence" value="ECO:0007669"/>
    <property type="project" value="InterPro"/>
</dbReference>
<dbReference type="PANTHER" id="PTHR43427:SF12">
    <property type="entry name" value="CHLORIDE TRANSPORTER"/>
    <property type="match status" value="1"/>
</dbReference>
<evidence type="ECO:0000256" key="2">
    <source>
        <dbReference type="ARBA" id="ARBA00022692"/>
    </source>
</evidence>
<keyword evidence="3 5" id="KW-1133">Transmembrane helix</keyword>
<comment type="subcellular location">
    <subcellularLocation>
        <location evidence="1">Membrane</location>
        <topology evidence="1">Multi-pass membrane protein</topology>
    </subcellularLocation>
</comment>
<organism evidence="6 7">
    <name type="scientific">Planctomicrobium piriforme</name>
    <dbReference type="NCBI Taxonomy" id="1576369"/>
    <lineage>
        <taxon>Bacteria</taxon>
        <taxon>Pseudomonadati</taxon>
        <taxon>Planctomycetota</taxon>
        <taxon>Planctomycetia</taxon>
        <taxon>Planctomycetales</taxon>
        <taxon>Planctomycetaceae</taxon>
        <taxon>Planctomicrobium</taxon>
    </lineage>
</organism>
<dbReference type="PANTHER" id="PTHR43427">
    <property type="entry name" value="CHLORIDE CHANNEL PROTEIN CLC-E"/>
    <property type="match status" value="1"/>
</dbReference>
<feature type="transmembrane region" description="Helical" evidence="5">
    <location>
        <begin position="139"/>
        <end position="163"/>
    </location>
</feature>
<evidence type="ECO:0000256" key="3">
    <source>
        <dbReference type="ARBA" id="ARBA00022989"/>
    </source>
</evidence>
<sequence length="456" mass="48398">MTLARSVLKWILLSLPLGVLVGSACALFLGALERATELRFEYPWLLYLLPLGGALIGWIYWSFGQSVEAGNNLIMDEIHEPGGGVPLRMAPLVLIGTIATHLFGGSAGREGTAVQMGGSIASGIARWVPGLKPDDVRNLLMAGIAAGFGGVFGTPVSGMIFAMEVLAIGRMSYAASLPCLVASIVSDQTCTAWGIGHTHYRIVSILPVESGLHLAPLDAWRLFAAALAGVLFGLTSLLFAEMTHGLHAAFKSLIRWPILRPVVGGCLVILLVWIVGTRDYLGLGVTSPDPAAVTIVSCFEPGGAHAFSWFWKVIFTAVTLGSGFKGGEVTPLFFIGAALGNVLAGIFNVPVDLFAGLGFVAVFAGATNTPIACTVMAVELFGGENIVYFAVACQLAYLFSGHSGIYLSQRIGTPKLALKPLEEMQSLRQARANRRGFLRFVGRSGKKNHEKDETHE</sequence>
<feature type="transmembrane region" description="Helical" evidence="5">
    <location>
        <begin position="329"/>
        <end position="347"/>
    </location>
</feature>
<reference evidence="7" key="1">
    <citation type="submission" date="2016-10" db="EMBL/GenBank/DDBJ databases">
        <authorList>
            <person name="Varghese N."/>
            <person name="Submissions S."/>
        </authorList>
    </citation>
    <scope>NUCLEOTIDE SEQUENCE [LARGE SCALE GENOMIC DNA]</scope>
    <source>
        <strain evidence="7">DSM 26348</strain>
    </source>
</reference>
<dbReference type="EMBL" id="FOQD01000019">
    <property type="protein sequence ID" value="SFJ37810.1"/>
    <property type="molecule type" value="Genomic_DNA"/>
</dbReference>
<dbReference type="AlphaFoldDB" id="A0A1I3QVN6"/>
<protein>
    <submittedName>
        <fullName evidence="6">H+/Cl-antiporter ClcA</fullName>
    </submittedName>
</protein>
<dbReference type="Gene3D" id="1.10.3080.10">
    <property type="entry name" value="Clc chloride channel"/>
    <property type="match status" value="1"/>
</dbReference>
<dbReference type="Proteomes" id="UP000199518">
    <property type="component" value="Unassembled WGS sequence"/>
</dbReference>
<keyword evidence="2 5" id="KW-0812">Transmembrane</keyword>
<dbReference type="PROSITE" id="PS51257">
    <property type="entry name" value="PROKAR_LIPOPROTEIN"/>
    <property type="match status" value="1"/>
</dbReference>
<gene>
    <name evidence="6" type="ORF">SAMN05421753_11956</name>
</gene>
<feature type="transmembrane region" description="Helical" evidence="5">
    <location>
        <begin position="354"/>
        <end position="380"/>
    </location>
</feature>
<dbReference type="InterPro" id="IPR050368">
    <property type="entry name" value="ClC-type_chloride_channel"/>
</dbReference>
<dbReference type="Pfam" id="PF00654">
    <property type="entry name" value="Voltage_CLC"/>
    <property type="match status" value="1"/>
</dbReference>
<evidence type="ECO:0000256" key="1">
    <source>
        <dbReference type="ARBA" id="ARBA00004141"/>
    </source>
</evidence>
<proteinExistence type="predicted"/>
<dbReference type="CDD" id="cd03682">
    <property type="entry name" value="ClC_sycA_like"/>
    <property type="match status" value="1"/>
</dbReference>
<keyword evidence="4 5" id="KW-0472">Membrane</keyword>
<feature type="transmembrane region" description="Helical" evidence="5">
    <location>
        <begin position="252"/>
        <end position="275"/>
    </location>
</feature>
<evidence type="ECO:0000313" key="7">
    <source>
        <dbReference type="Proteomes" id="UP000199518"/>
    </source>
</evidence>
<dbReference type="OrthoDB" id="9767361at2"/>
<dbReference type="RefSeq" id="WP_092055251.1">
    <property type="nucleotide sequence ID" value="NZ_FOQD01000019.1"/>
</dbReference>
<dbReference type="STRING" id="1576369.SAMN05421753_11956"/>
<dbReference type="InterPro" id="IPR001807">
    <property type="entry name" value="ClC"/>
</dbReference>
<dbReference type="GO" id="GO:0016020">
    <property type="term" value="C:membrane"/>
    <property type="evidence" value="ECO:0007669"/>
    <property type="project" value="UniProtKB-SubCell"/>
</dbReference>
<feature type="transmembrane region" description="Helical" evidence="5">
    <location>
        <begin position="386"/>
        <end position="407"/>
    </location>
</feature>
<feature type="transmembrane region" description="Helical" evidence="5">
    <location>
        <begin position="44"/>
        <end position="63"/>
    </location>
</feature>
<evidence type="ECO:0000256" key="4">
    <source>
        <dbReference type="ARBA" id="ARBA00023136"/>
    </source>
</evidence>
<name>A0A1I3QVN6_9PLAN</name>
<dbReference type="PRINTS" id="PR00762">
    <property type="entry name" value="CLCHANNEL"/>
</dbReference>
<keyword evidence="7" id="KW-1185">Reference proteome</keyword>
<accession>A0A1I3QVN6</accession>